<sequence>MLVRFLGTNGWFDSATGNSICTLLEANDAYVVLDAGNGIHKLGMYVKDERPVYLFLSHFHLDHIVGLHTLVKLKLPQGLKIFGMEGTEKSLMAIMRRPYTVPLGEGPFPIEVLELPRDAERAPFLESYGFLVHSDPCIGFRFRLDGKSIAYCTDTGICDELIRLGMGADLLITECSELSGRHSDRWPHLNPEDAVSVARRAGAKRLALTHFNAHLYGTIESRKKIEERLAGAFEGLTVAIDDATLEI</sequence>
<protein>
    <submittedName>
        <fullName evidence="2">Metal-dependent hydrolases of the beta-lactamase superfamily III</fullName>
    </submittedName>
</protein>
<keyword evidence="2" id="KW-0378">Hydrolase</keyword>
<dbReference type="AlphaFoldDB" id="H8I5N7"/>
<dbReference type="KEGG" id="mez:Mtc_0592"/>
<dbReference type="SUPFAM" id="SSF56281">
    <property type="entry name" value="Metallo-hydrolase/oxidoreductase"/>
    <property type="match status" value="1"/>
</dbReference>
<accession>H8I5N7</accession>
<keyword evidence="3" id="KW-1185">Reference proteome</keyword>
<dbReference type="Gene3D" id="3.60.15.10">
    <property type="entry name" value="Ribonuclease Z/Hydroxyacylglutathione hydrolase-like"/>
    <property type="match status" value="1"/>
</dbReference>
<dbReference type="CDD" id="cd16272">
    <property type="entry name" value="RNaseZ_MBL-fold"/>
    <property type="match status" value="1"/>
</dbReference>
<dbReference type="GeneID" id="11970482"/>
<dbReference type="HOGENOM" id="CLU_031317_1_1_2"/>
<reference evidence="2 3" key="1">
    <citation type="journal article" date="2012" name="J. Bacteriol.">
        <title>Complete genome sequence of a thermophilic methanogen, Methanocella conradii HZ254, isolated from Chinese rice field soil.</title>
        <authorList>
            <person name="Lu Z."/>
            <person name="Lu Y."/>
        </authorList>
    </citation>
    <scope>NUCLEOTIDE SEQUENCE [LARGE SCALE GENOMIC DNA]</scope>
    <source>
        <strain evidence="3">DSM 24694 / JCM 17849 / CGMCC 1.5162 / HZ254</strain>
    </source>
</reference>
<feature type="domain" description="Metallo-beta-lactamase" evidence="1">
    <location>
        <begin position="18"/>
        <end position="210"/>
    </location>
</feature>
<organism evidence="2 3">
    <name type="scientific">Methanocella conradii (strain DSM 24694 / JCM 17849 / CGMCC 1.5162 / HZ254)</name>
    <dbReference type="NCBI Taxonomy" id="1041930"/>
    <lineage>
        <taxon>Archaea</taxon>
        <taxon>Methanobacteriati</taxon>
        <taxon>Methanobacteriota</taxon>
        <taxon>Stenosarchaea group</taxon>
        <taxon>Methanomicrobia</taxon>
        <taxon>Methanocellales</taxon>
        <taxon>Methanocellaceae</taxon>
        <taxon>Methanocella</taxon>
    </lineage>
</organism>
<dbReference type="InterPro" id="IPR036866">
    <property type="entry name" value="RibonucZ/Hydroxyglut_hydro"/>
</dbReference>
<dbReference type="STRING" id="1041930.Mtc_0592"/>
<dbReference type="GO" id="GO:0042781">
    <property type="term" value="F:3'-tRNA processing endoribonuclease activity"/>
    <property type="evidence" value="ECO:0007669"/>
    <property type="project" value="TreeGrafter"/>
</dbReference>
<dbReference type="EMBL" id="CP003243">
    <property type="protein sequence ID" value="AFC99356.1"/>
    <property type="molecule type" value="Genomic_DNA"/>
</dbReference>
<evidence type="ECO:0000313" key="3">
    <source>
        <dbReference type="Proteomes" id="UP000005233"/>
    </source>
</evidence>
<evidence type="ECO:0000313" key="2">
    <source>
        <dbReference type="EMBL" id="AFC99356.1"/>
    </source>
</evidence>
<evidence type="ECO:0000259" key="1">
    <source>
        <dbReference type="SMART" id="SM00849"/>
    </source>
</evidence>
<name>H8I5N7_METCZ</name>
<dbReference type="PANTHER" id="PTHR46018:SF2">
    <property type="entry name" value="ZINC PHOSPHODIESTERASE ELAC PROTEIN 1"/>
    <property type="match status" value="1"/>
</dbReference>
<gene>
    <name evidence="2" type="ordered locus">Mtc_0592</name>
</gene>
<dbReference type="InterPro" id="IPR001279">
    <property type="entry name" value="Metallo-B-lactamas"/>
</dbReference>
<dbReference type="Proteomes" id="UP000005233">
    <property type="component" value="Chromosome"/>
</dbReference>
<proteinExistence type="predicted"/>
<dbReference type="RefSeq" id="WP_014405195.1">
    <property type="nucleotide sequence ID" value="NC_017034.1"/>
</dbReference>
<dbReference type="OrthoDB" id="73420at2157"/>
<dbReference type="PANTHER" id="PTHR46018">
    <property type="entry name" value="ZINC PHOSPHODIESTERASE ELAC PROTEIN 1"/>
    <property type="match status" value="1"/>
</dbReference>
<dbReference type="SMART" id="SM00849">
    <property type="entry name" value="Lactamase_B"/>
    <property type="match status" value="1"/>
</dbReference>
<dbReference type="Pfam" id="PF12706">
    <property type="entry name" value="Lactamase_B_2"/>
    <property type="match status" value="1"/>
</dbReference>
<dbReference type="eggNOG" id="arCOG00500">
    <property type="taxonomic scope" value="Archaea"/>
</dbReference>